<sequence length="583" mass="63832">MAHWARPDRCDGGITMEPSDAVSALERYGLSQELMRALLHGVHLGLYILDECGRIIMTNPYAEQVLGRSARELIGADAHDLLHRNPDGSKLPRSQCPQIQALEMADSVHTEETWFVRSDGELVPLGLMGAAIQLDGRLGAVVLFYDLRRHKAIEQEQAAHLSVLEELTGRLSLMAEISTVLASTLDKEEALRRLTRLVVPRLADWAVIDLLGPGGELRRVSIVSGNREDNARARQWEGVLPAPDQLSHSPMARVLRGSPSVLLTGHDLASRDGSPFCVFQRRLFDHIRPTSVVIAPLRTPRRVLGAISLARCAPTPDFDMPDLSLIDDIAGRAGLSVDNADMYEVQRRIAETMQRHLISPLPAIEELELAARYQPAPRGSRVGGDWYDAFPLPGGLTALVIGDVTGHDLQAAADMSQIRNMLRTMAWAERTSPSRVVARLDEALPYIAGDLMATLVLALAERRERGRWRLRWTSAGHPPPLLVGDDGGTVFLEGAEGLLLGTGLAMERTDAVVPIPPGGTVLLYTDGLIENREESLDEGMSRLSRHAAALAGLPLPMFCTEILGRMRNDVMDDVALLALRPRS</sequence>
<dbReference type="CDD" id="cd00130">
    <property type="entry name" value="PAS"/>
    <property type="match status" value="1"/>
</dbReference>
<dbReference type="NCBIfam" id="TIGR00229">
    <property type="entry name" value="sensory_box"/>
    <property type="match status" value="1"/>
</dbReference>
<evidence type="ECO:0000256" key="12">
    <source>
        <dbReference type="ARBA" id="ARBA00047761"/>
    </source>
</evidence>
<evidence type="ECO:0000256" key="8">
    <source>
        <dbReference type="ARBA" id="ARBA00022840"/>
    </source>
</evidence>
<dbReference type="InterPro" id="IPR000014">
    <property type="entry name" value="PAS"/>
</dbReference>
<dbReference type="PROSITE" id="PS50112">
    <property type="entry name" value="PAS"/>
    <property type="match status" value="1"/>
</dbReference>
<evidence type="ECO:0000256" key="7">
    <source>
        <dbReference type="ARBA" id="ARBA00022801"/>
    </source>
</evidence>
<dbReference type="Pfam" id="PF13426">
    <property type="entry name" value="PAS_9"/>
    <property type="match status" value="1"/>
</dbReference>
<evidence type="ECO:0000259" key="16">
    <source>
        <dbReference type="PROSITE" id="PS50112"/>
    </source>
</evidence>
<dbReference type="GO" id="GO:0046872">
    <property type="term" value="F:metal ion binding"/>
    <property type="evidence" value="ECO:0007669"/>
    <property type="project" value="UniProtKB-KW"/>
</dbReference>
<keyword evidence="8" id="KW-0067">ATP-binding</keyword>
<keyword evidence="6" id="KW-0418">Kinase</keyword>
<evidence type="ECO:0000256" key="14">
    <source>
        <dbReference type="ARBA" id="ARBA00075117"/>
    </source>
</evidence>
<proteinExistence type="predicted"/>
<dbReference type="EC" id="3.1.3.16" evidence="1"/>
<keyword evidence="9" id="KW-0460">Magnesium</keyword>
<feature type="domain" description="PAS" evidence="16">
    <location>
        <begin position="31"/>
        <end position="83"/>
    </location>
</feature>
<dbReference type="InterPro" id="IPR035965">
    <property type="entry name" value="PAS-like_dom_sf"/>
</dbReference>
<keyword evidence="2" id="KW-0597">Phosphoprotein</keyword>
<dbReference type="InterPro" id="IPR001932">
    <property type="entry name" value="PPM-type_phosphatase-like_dom"/>
</dbReference>
<evidence type="ECO:0000256" key="5">
    <source>
        <dbReference type="ARBA" id="ARBA00022741"/>
    </source>
</evidence>
<dbReference type="OrthoDB" id="118142at2"/>
<keyword evidence="7" id="KW-0378">Hydrolase</keyword>
<gene>
    <name evidence="17" type="ORF">E1286_22210</name>
</gene>
<dbReference type="SUPFAM" id="SSF55785">
    <property type="entry name" value="PYP-like sensor domain (PAS domain)"/>
    <property type="match status" value="1"/>
</dbReference>
<dbReference type="SUPFAM" id="SSF55781">
    <property type="entry name" value="GAF domain-like"/>
    <property type="match status" value="1"/>
</dbReference>
<comment type="catalytic activity">
    <reaction evidence="12">
        <text>O-phospho-L-seryl-[protein] + H2O = L-seryl-[protein] + phosphate</text>
        <dbReference type="Rhea" id="RHEA:20629"/>
        <dbReference type="Rhea" id="RHEA-COMP:9863"/>
        <dbReference type="Rhea" id="RHEA-COMP:11604"/>
        <dbReference type="ChEBI" id="CHEBI:15377"/>
        <dbReference type="ChEBI" id="CHEBI:29999"/>
        <dbReference type="ChEBI" id="CHEBI:43474"/>
        <dbReference type="ChEBI" id="CHEBI:83421"/>
        <dbReference type="EC" id="3.1.3.16"/>
    </reaction>
</comment>
<reference evidence="17 18" key="1">
    <citation type="submission" date="2019-03" db="EMBL/GenBank/DDBJ databases">
        <title>Draft genome sequences of novel Actinobacteria.</title>
        <authorList>
            <person name="Sahin N."/>
            <person name="Ay H."/>
            <person name="Saygin H."/>
        </authorList>
    </citation>
    <scope>NUCLEOTIDE SEQUENCE [LARGE SCALE GENOMIC DNA]</scope>
    <source>
        <strain evidence="17 18">CH32</strain>
    </source>
</reference>
<dbReference type="SUPFAM" id="SSF81606">
    <property type="entry name" value="PP2C-like"/>
    <property type="match status" value="1"/>
</dbReference>
<evidence type="ECO:0000256" key="4">
    <source>
        <dbReference type="ARBA" id="ARBA00022723"/>
    </source>
</evidence>
<organism evidence="17 18">
    <name type="scientific">Nonomuraea terrae</name>
    <dbReference type="NCBI Taxonomy" id="2530383"/>
    <lineage>
        <taxon>Bacteria</taxon>
        <taxon>Bacillati</taxon>
        <taxon>Actinomycetota</taxon>
        <taxon>Actinomycetes</taxon>
        <taxon>Streptosporangiales</taxon>
        <taxon>Streptosporangiaceae</taxon>
        <taxon>Nonomuraea</taxon>
    </lineage>
</organism>
<dbReference type="Pfam" id="PF07228">
    <property type="entry name" value="SpoIIE"/>
    <property type="match status" value="1"/>
</dbReference>
<dbReference type="AlphaFoldDB" id="A0A4V2YLB1"/>
<dbReference type="SMART" id="SM00091">
    <property type="entry name" value="PAS"/>
    <property type="match status" value="1"/>
</dbReference>
<dbReference type="FunFam" id="3.60.40.10:FF:000005">
    <property type="entry name" value="Serine/threonine protein phosphatase"/>
    <property type="match status" value="1"/>
</dbReference>
<keyword evidence="11" id="KW-0464">Manganese</keyword>
<comment type="function">
    <text evidence="13">Primarily acts as an independent SigF regulator that is sensitive to the osmosensory signal, mediating the cross talk of PknD with the SigF regulon. Possesses both phosphatase and kinase activities. The kinase domain functions as a classic anti-sigma factor-like kinase to phosphorylate the anti-anti-sigma factor domain at the canonical regulatory site, and the phosphatase domain antagonizes this activity.</text>
</comment>
<dbReference type="PANTHER" id="PTHR43156:SF2">
    <property type="entry name" value="STAGE II SPORULATION PROTEIN E"/>
    <property type="match status" value="1"/>
</dbReference>
<evidence type="ECO:0000256" key="6">
    <source>
        <dbReference type="ARBA" id="ARBA00022777"/>
    </source>
</evidence>
<comment type="caution">
    <text evidence="17">The sequence shown here is derived from an EMBL/GenBank/DDBJ whole genome shotgun (WGS) entry which is preliminary data.</text>
</comment>
<dbReference type="InterPro" id="IPR029016">
    <property type="entry name" value="GAF-like_dom_sf"/>
</dbReference>
<evidence type="ECO:0000256" key="11">
    <source>
        <dbReference type="ARBA" id="ARBA00023211"/>
    </source>
</evidence>
<dbReference type="Gene3D" id="3.60.40.10">
    <property type="entry name" value="PPM-type phosphatase domain"/>
    <property type="match status" value="1"/>
</dbReference>
<dbReference type="PANTHER" id="PTHR43156">
    <property type="entry name" value="STAGE II SPORULATION PROTEIN E-RELATED"/>
    <property type="match status" value="1"/>
</dbReference>
<evidence type="ECO:0000256" key="10">
    <source>
        <dbReference type="ARBA" id="ARBA00022912"/>
    </source>
</evidence>
<dbReference type="InterPro" id="IPR052016">
    <property type="entry name" value="Bact_Sigma-Reg"/>
</dbReference>
<dbReference type="GO" id="GO:0005524">
    <property type="term" value="F:ATP binding"/>
    <property type="evidence" value="ECO:0007669"/>
    <property type="project" value="UniProtKB-KW"/>
</dbReference>
<dbReference type="EMBL" id="SMKQ01000068">
    <property type="protein sequence ID" value="TDD46037.1"/>
    <property type="molecule type" value="Genomic_DNA"/>
</dbReference>
<dbReference type="InterPro" id="IPR003018">
    <property type="entry name" value="GAF"/>
</dbReference>
<dbReference type="GO" id="GO:0004722">
    <property type="term" value="F:protein serine/threonine phosphatase activity"/>
    <property type="evidence" value="ECO:0007669"/>
    <property type="project" value="UniProtKB-EC"/>
</dbReference>
<evidence type="ECO:0000256" key="15">
    <source>
        <dbReference type="ARBA" id="ARBA00081350"/>
    </source>
</evidence>
<dbReference type="Gene3D" id="3.30.450.40">
    <property type="match status" value="1"/>
</dbReference>
<dbReference type="InterPro" id="IPR036457">
    <property type="entry name" value="PPM-type-like_dom_sf"/>
</dbReference>
<keyword evidence="4" id="KW-0479">Metal-binding</keyword>
<dbReference type="SMART" id="SM00331">
    <property type="entry name" value="PP2C_SIG"/>
    <property type="match status" value="1"/>
</dbReference>
<dbReference type="GO" id="GO:0016301">
    <property type="term" value="F:kinase activity"/>
    <property type="evidence" value="ECO:0007669"/>
    <property type="project" value="UniProtKB-KW"/>
</dbReference>
<dbReference type="Proteomes" id="UP000295302">
    <property type="component" value="Unassembled WGS sequence"/>
</dbReference>
<name>A0A4V2YLB1_9ACTN</name>
<evidence type="ECO:0000256" key="3">
    <source>
        <dbReference type="ARBA" id="ARBA00022679"/>
    </source>
</evidence>
<evidence type="ECO:0000256" key="2">
    <source>
        <dbReference type="ARBA" id="ARBA00022553"/>
    </source>
</evidence>
<keyword evidence="3" id="KW-0808">Transferase</keyword>
<keyword evidence="5" id="KW-0547">Nucleotide-binding</keyword>
<evidence type="ECO:0000256" key="1">
    <source>
        <dbReference type="ARBA" id="ARBA00013081"/>
    </source>
</evidence>
<keyword evidence="18" id="KW-1185">Reference proteome</keyword>
<accession>A0A4V2YLB1</accession>
<evidence type="ECO:0000313" key="17">
    <source>
        <dbReference type="EMBL" id="TDD46037.1"/>
    </source>
</evidence>
<dbReference type="Gene3D" id="3.30.450.20">
    <property type="entry name" value="PAS domain"/>
    <property type="match status" value="1"/>
</dbReference>
<dbReference type="Pfam" id="PF01590">
    <property type="entry name" value="GAF"/>
    <property type="match status" value="1"/>
</dbReference>
<evidence type="ECO:0000313" key="18">
    <source>
        <dbReference type="Proteomes" id="UP000295302"/>
    </source>
</evidence>
<keyword evidence="10" id="KW-0904">Protein phosphatase</keyword>
<evidence type="ECO:0000256" key="13">
    <source>
        <dbReference type="ARBA" id="ARBA00056274"/>
    </source>
</evidence>
<evidence type="ECO:0000256" key="9">
    <source>
        <dbReference type="ARBA" id="ARBA00022842"/>
    </source>
</evidence>
<protein>
    <recommendedName>
        <fullName evidence="1">protein-serine/threonine phosphatase</fullName>
        <ecNumber evidence="1">3.1.3.16</ecNumber>
    </recommendedName>
    <alternativeName>
        <fullName evidence="15">Protein-serine/threonine phosphatase</fullName>
    </alternativeName>
    <alternativeName>
        <fullName evidence="14">Serine/threonine-protein kinase</fullName>
    </alternativeName>
</protein>